<dbReference type="Gene3D" id="3.40.50.1860">
    <property type="match status" value="2"/>
</dbReference>
<accession>A0A956NGY3</accession>
<evidence type="ECO:0000256" key="5">
    <source>
        <dbReference type="ARBA" id="ARBA00023235"/>
    </source>
</evidence>
<dbReference type="NCBIfam" id="TIGR00067">
    <property type="entry name" value="glut_race"/>
    <property type="match status" value="1"/>
</dbReference>
<dbReference type="Pfam" id="PF01177">
    <property type="entry name" value="Asp_Glu_race"/>
    <property type="match status" value="1"/>
</dbReference>
<comment type="caution">
    <text evidence="8">The sequence shown here is derived from an EMBL/GenBank/DDBJ whole genome shotgun (WGS) entry which is preliminary data.</text>
</comment>
<keyword evidence="3 7" id="KW-0133">Cell shape</keyword>
<dbReference type="GO" id="GO:0009252">
    <property type="term" value="P:peptidoglycan biosynthetic process"/>
    <property type="evidence" value="ECO:0007669"/>
    <property type="project" value="UniProtKB-UniRule"/>
</dbReference>
<comment type="similarity">
    <text evidence="7">Belongs to the aspartate/glutamate racemases family.</text>
</comment>
<evidence type="ECO:0000256" key="2">
    <source>
        <dbReference type="ARBA" id="ARBA00013090"/>
    </source>
</evidence>
<reference evidence="8" key="2">
    <citation type="journal article" date="2021" name="Microbiome">
        <title>Successional dynamics and alternative stable states in a saline activated sludge microbial community over 9 years.</title>
        <authorList>
            <person name="Wang Y."/>
            <person name="Ye J."/>
            <person name="Ju F."/>
            <person name="Liu L."/>
            <person name="Boyd J.A."/>
            <person name="Deng Y."/>
            <person name="Parks D.H."/>
            <person name="Jiang X."/>
            <person name="Yin X."/>
            <person name="Woodcroft B.J."/>
            <person name="Tyson G.W."/>
            <person name="Hugenholtz P."/>
            <person name="Polz M.F."/>
            <person name="Zhang T."/>
        </authorList>
    </citation>
    <scope>NUCLEOTIDE SEQUENCE</scope>
    <source>
        <strain evidence="8">HKST-UBA02</strain>
    </source>
</reference>
<evidence type="ECO:0000313" key="9">
    <source>
        <dbReference type="Proteomes" id="UP000739538"/>
    </source>
</evidence>
<keyword evidence="5 7" id="KW-0413">Isomerase</keyword>
<dbReference type="EMBL" id="JAGQHS010000196">
    <property type="protein sequence ID" value="MCA9758651.1"/>
    <property type="molecule type" value="Genomic_DNA"/>
</dbReference>
<evidence type="ECO:0000256" key="1">
    <source>
        <dbReference type="ARBA" id="ARBA00001602"/>
    </source>
</evidence>
<protein>
    <recommendedName>
        <fullName evidence="2 7">Glutamate racemase</fullName>
        <ecNumber evidence="2 7">5.1.1.3</ecNumber>
    </recommendedName>
</protein>
<sequence length="289" mass="31554">MSGDRDSAGPRTRGAAAPIGVFDSGIGGLTVVRQLLASLPGEDVLYFGDTARVPYGIKSKETVTRFSRENTQFLVRRGIKMLVVACNSASAMALESLRREFELPILGVIHPGATAAVRATRSGKVGVIGTQATVGSRAYDRAIAELDPRVEVYSRPCPLFVPLAEEGWIQGEVPERVAAEYLAPLLSAGIDTLILGCTHYPLLEATIQKVAGDGVTLIDTAVETVREVTELLQTEQLEHPSGTSPREVRREYFVSDVPAEFRKVGERFLGRELESLVWVDQDDLPWYER</sequence>
<comment type="function">
    <text evidence="7">Provides the (R)-glutamate required for cell wall biosynthesis.</text>
</comment>
<dbReference type="FunFam" id="3.40.50.1860:FF:000001">
    <property type="entry name" value="Glutamate racemase"/>
    <property type="match status" value="1"/>
</dbReference>
<keyword evidence="4 7" id="KW-0573">Peptidoglycan synthesis</keyword>
<evidence type="ECO:0000256" key="3">
    <source>
        <dbReference type="ARBA" id="ARBA00022960"/>
    </source>
</evidence>
<feature type="binding site" evidence="7">
    <location>
        <begin position="198"/>
        <end position="199"/>
    </location>
    <ligand>
        <name>substrate</name>
    </ligand>
</feature>
<dbReference type="GO" id="GO:0008360">
    <property type="term" value="P:regulation of cell shape"/>
    <property type="evidence" value="ECO:0007669"/>
    <property type="project" value="UniProtKB-KW"/>
</dbReference>
<dbReference type="InterPro" id="IPR018187">
    <property type="entry name" value="Asp/Glu_racemase_AS_1"/>
</dbReference>
<evidence type="ECO:0000256" key="7">
    <source>
        <dbReference type="HAMAP-Rule" id="MF_00258"/>
    </source>
</evidence>
<feature type="binding site" evidence="7">
    <location>
        <begin position="55"/>
        <end position="56"/>
    </location>
    <ligand>
        <name>substrate</name>
    </ligand>
</feature>
<dbReference type="PROSITE" id="PS00923">
    <property type="entry name" value="ASP_GLU_RACEMASE_1"/>
    <property type="match status" value="1"/>
</dbReference>
<feature type="binding site" evidence="7">
    <location>
        <begin position="87"/>
        <end position="88"/>
    </location>
    <ligand>
        <name>substrate</name>
    </ligand>
</feature>
<dbReference type="GO" id="GO:0008881">
    <property type="term" value="F:glutamate racemase activity"/>
    <property type="evidence" value="ECO:0007669"/>
    <property type="project" value="UniProtKB-UniRule"/>
</dbReference>
<dbReference type="InterPro" id="IPR001920">
    <property type="entry name" value="Asp/Glu_race"/>
</dbReference>
<feature type="active site" description="Proton donor/acceptor" evidence="7">
    <location>
        <position position="197"/>
    </location>
</feature>
<organism evidence="8 9">
    <name type="scientific">Eiseniibacteriota bacterium</name>
    <dbReference type="NCBI Taxonomy" id="2212470"/>
    <lineage>
        <taxon>Bacteria</taxon>
        <taxon>Candidatus Eiseniibacteriota</taxon>
    </lineage>
</organism>
<proteinExistence type="inferred from homology"/>
<dbReference type="HAMAP" id="MF_00258">
    <property type="entry name" value="Glu_racemase"/>
    <property type="match status" value="1"/>
</dbReference>
<feature type="active site" description="Proton donor/acceptor" evidence="7">
    <location>
        <position position="86"/>
    </location>
</feature>
<name>A0A956NGY3_UNCEI</name>
<gene>
    <name evidence="7" type="primary">murI</name>
    <name evidence="8" type="ORF">KDA27_22840</name>
</gene>
<evidence type="ECO:0000256" key="6">
    <source>
        <dbReference type="ARBA" id="ARBA00023316"/>
    </source>
</evidence>
<dbReference type="GO" id="GO:0071555">
    <property type="term" value="P:cell wall organization"/>
    <property type="evidence" value="ECO:0007669"/>
    <property type="project" value="UniProtKB-KW"/>
</dbReference>
<dbReference type="InterPro" id="IPR033134">
    <property type="entry name" value="Asp/Glu_racemase_AS_2"/>
</dbReference>
<comment type="catalytic activity">
    <reaction evidence="1 7">
        <text>L-glutamate = D-glutamate</text>
        <dbReference type="Rhea" id="RHEA:12813"/>
        <dbReference type="ChEBI" id="CHEBI:29985"/>
        <dbReference type="ChEBI" id="CHEBI:29986"/>
        <dbReference type="EC" id="5.1.1.3"/>
    </reaction>
</comment>
<dbReference type="InterPro" id="IPR004391">
    <property type="entry name" value="Glu_race"/>
</dbReference>
<dbReference type="Proteomes" id="UP000739538">
    <property type="component" value="Unassembled WGS sequence"/>
</dbReference>
<dbReference type="PROSITE" id="PS00924">
    <property type="entry name" value="ASP_GLU_RACEMASE_2"/>
    <property type="match status" value="1"/>
</dbReference>
<feature type="binding site" evidence="7">
    <location>
        <begin position="23"/>
        <end position="24"/>
    </location>
    <ligand>
        <name>substrate</name>
    </ligand>
</feature>
<evidence type="ECO:0000256" key="4">
    <source>
        <dbReference type="ARBA" id="ARBA00022984"/>
    </source>
</evidence>
<keyword evidence="6 7" id="KW-0961">Cell wall biogenesis/degradation</keyword>
<dbReference type="EC" id="5.1.1.3" evidence="2 7"/>
<comment type="pathway">
    <text evidence="7">Cell wall biogenesis; peptidoglycan biosynthesis.</text>
</comment>
<dbReference type="SUPFAM" id="SSF53681">
    <property type="entry name" value="Aspartate/glutamate racemase"/>
    <property type="match status" value="2"/>
</dbReference>
<dbReference type="PANTHER" id="PTHR21198">
    <property type="entry name" value="GLUTAMATE RACEMASE"/>
    <property type="match status" value="1"/>
</dbReference>
<dbReference type="InterPro" id="IPR015942">
    <property type="entry name" value="Asp/Glu/hydantoin_racemase"/>
</dbReference>
<dbReference type="AlphaFoldDB" id="A0A956NGY3"/>
<reference evidence="8" key="1">
    <citation type="submission" date="2020-04" db="EMBL/GenBank/DDBJ databases">
        <authorList>
            <person name="Zhang T."/>
        </authorList>
    </citation>
    <scope>NUCLEOTIDE SEQUENCE</scope>
    <source>
        <strain evidence="8">HKST-UBA02</strain>
    </source>
</reference>
<dbReference type="PANTHER" id="PTHR21198:SF2">
    <property type="entry name" value="GLUTAMATE RACEMASE"/>
    <property type="match status" value="1"/>
</dbReference>
<evidence type="ECO:0000313" key="8">
    <source>
        <dbReference type="EMBL" id="MCA9758651.1"/>
    </source>
</evidence>